<dbReference type="GO" id="GO:0034220">
    <property type="term" value="P:monoatomic ion transmembrane transport"/>
    <property type="evidence" value="ECO:0007669"/>
    <property type="project" value="UniProtKB-KW"/>
</dbReference>
<keyword evidence="5 12" id="KW-0812">Transmembrane</keyword>
<evidence type="ECO:0000256" key="4">
    <source>
        <dbReference type="ARBA" id="ARBA00022475"/>
    </source>
</evidence>
<evidence type="ECO:0000256" key="11">
    <source>
        <dbReference type="ARBA" id="ARBA00023303"/>
    </source>
</evidence>
<evidence type="ECO:0000256" key="6">
    <source>
        <dbReference type="ARBA" id="ARBA00022868"/>
    </source>
</evidence>
<organism evidence="13 14">
    <name type="scientific">Strongyloides stercoralis</name>
    <name type="common">Threadworm</name>
    <dbReference type="NCBI Taxonomy" id="6248"/>
    <lineage>
        <taxon>Eukaryota</taxon>
        <taxon>Metazoa</taxon>
        <taxon>Ecdysozoa</taxon>
        <taxon>Nematoda</taxon>
        <taxon>Chromadorea</taxon>
        <taxon>Rhabditida</taxon>
        <taxon>Tylenchina</taxon>
        <taxon>Panagrolaimomorpha</taxon>
        <taxon>Strongyloidoidea</taxon>
        <taxon>Strongyloididae</taxon>
        <taxon>Strongyloides</taxon>
    </lineage>
</organism>
<evidence type="ECO:0000313" key="14">
    <source>
        <dbReference type="WBParaSite" id="TCONS_00004065.p1"/>
    </source>
</evidence>
<dbReference type="PROSITE" id="PS51013">
    <property type="entry name" value="PANNEXIN"/>
    <property type="match status" value="2"/>
</dbReference>
<dbReference type="Proteomes" id="UP000035681">
    <property type="component" value="Unplaced"/>
</dbReference>
<keyword evidence="6" id="KW-0303">Gap junction</keyword>
<dbReference type="GO" id="GO:0005886">
    <property type="term" value="C:plasma membrane"/>
    <property type="evidence" value="ECO:0007669"/>
    <property type="project" value="UniProtKB-SubCell"/>
</dbReference>
<feature type="transmembrane region" description="Helical" evidence="12">
    <location>
        <begin position="285"/>
        <end position="309"/>
    </location>
</feature>
<evidence type="ECO:0000256" key="1">
    <source>
        <dbReference type="ARBA" id="ARBA00004610"/>
    </source>
</evidence>
<keyword evidence="3 12" id="KW-0813">Transport</keyword>
<gene>
    <name evidence="12" type="primary">inx</name>
</gene>
<dbReference type="InterPro" id="IPR000990">
    <property type="entry name" value="Innexin"/>
</dbReference>
<keyword evidence="13" id="KW-1185">Reference proteome</keyword>
<evidence type="ECO:0000256" key="7">
    <source>
        <dbReference type="ARBA" id="ARBA00022949"/>
    </source>
</evidence>
<evidence type="ECO:0000256" key="12">
    <source>
        <dbReference type="RuleBase" id="RU010713"/>
    </source>
</evidence>
<evidence type="ECO:0000256" key="8">
    <source>
        <dbReference type="ARBA" id="ARBA00022989"/>
    </source>
</evidence>
<keyword evidence="8 12" id="KW-1133">Transmembrane helix</keyword>
<reference evidence="14" key="1">
    <citation type="submission" date="2024-02" db="UniProtKB">
        <authorList>
            <consortium name="WormBaseParasite"/>
        </authorList>
    </citation>
    <scope>IDENTIFICATION</scope>
</reference>
<dbReference type="WBParaSite" id="TCONS_00004065.p1">
    <property type="protein sequence ID" value="TCONS_00004065.p1"/>
    <property type="gene ID" value="XLOC_001000"/>
</dbReference>
<accession>A0AAF5CZ13</accession>
<evidence type="ECO:0000256" key="9">
    <source>
        <dbReference type="ARBA" id="ARBA00023065"/>
    </source>
</evidence>
<keyword evidence="7" id="KW-0965">Cell junction</keyword>
<comment type="similarity">
    <text evidence="12">Belongs to the pannexin family.</text>
</comment>
<evidence type="ECO:0000256" key="3">
    <source>
        <dbReference type="ARBA" id="ARBA00022448"/>
    </source>
</evidence>
<protein>
    <recommendedName>
        <fullName evidence="12">Innexin</fullName>
    </recommendedName>
</protein>
<keyword evidence="10 12" id="KW-0472">Membrane</keyword>
<proteinExistence type="inferred from homology"/>
<feature type="transmembrane region" description="Helical" evidence="12">
    <location>
        <begin position="657"/>
        <end position="674"/>
    </location>
</feature>
<name>A0AAF5CZ13_STRER</name>
<feature type="transmembrane region" description="Helical" evidence="12">
    <location>
        <begin position="108"/>
        <end position="125"/>
    </location>
</feature>
<dbReference type="Pfam" id="PF00876">
    <property type="entry name" value="Innexin"/>
    <property type="match status" value="2"/>
</dbReference>
<comment type="caution">
    <text evidence="12">Lacks conserved residue(s) required for the propagation of feature annotation.</text>
</comment>
<dbReference type="PANTHER" id="PTHR11893">
    <property type="entry name" value="INNEXIN"/>
    <property type="match status" value="1"/>
</dbReference>
<evidence type="ECO:0000256" key="10">
    <source>
        <dbReference type="ARBA" id="ARBA00023136"/>
    </source>
</evidence>
<keyword evidence="9 12" id="KW-0406">Ion transport</keyword>
<evidence type="ECO:0000256" key="5">
    <source>
        <dbReference type="ARBA" id="ARBA00022692"/>
    </source>
</evidence>
<dbReference type="GO" id="GO:0005243">
    <property type="term" value="F:gap junction channel activity"/>
    <property type="evidence" value="ECO:0007669"/>
    <property type="project" value="TreeGrafter"/>
</dbReference>
<dbReference type="PRINTS" id="PR01262">
    <property type="entry name" value="INNEXIN"/>
</dbReference>
<evidence type="ECO:0000313" key="13">
    <source>
        <dbReference type="Proteomes" id="UP000035681"/>
    </source>
</evidence>
<sequence>FNNYKGKMFHIPFIDETVHKLFNKSYYDDTIGRICSTLTPRILIFFTLFVSAKQYIGDPIKCWVPQEFEDSWEEYAEDICFVKNTYYIPKNESIPKDQFRRNQAEIGYYQWVPIILLLMAFMFYLPKLIRNLLIKQTGIDLDTIIIEAIALKNYNEKDRGEILKRLKNYLNECLELNNQDNSFCLGYSTSEDNRLLCLTTINLFANFLHTINIMIQFSFVNKFLGPKYTMWGYEVVKNLVYGNEWEDSPIFPRVTLCDFQVRRLANIHHYTVQCVLMINMINEKIFLFIWFWFLFVIVISIINFLYSIWKFSIPINREKNLNNYIGKRDGSIYFKKIFSKFINKYIKADGYFILNYIERQVGGVLFKEIVRELFNDFFQKERESVLRSYPAERTGSRPISEVNQLRAILVLGWETSWEPLVVENNNKYEELNNDSGDCGKEFSKVQKNLAKVSQVQKTMNILGSAVTAIKPRNDDSFIDRLNYYYSTVIIMVMSLTISAKQYVGQPIQCWVPGEFSKAWEQYAENYCFVHNTYWVRPNEDIPQDYNERINKQLIYYQWVPFIMALQAVFFYIPILFWGAINKMSGLNVPNVVRLAESAADTEDSERCKSITAICTHIDDSIRMQINHRKTASPFERVVKFGLYDGSFIRNMYIITKLLFIWNLYIQFYLMNLFLGQNSTLWGASILYDIATGKNWEYSGNFPRTAICDFNVRVLGNIQRYSIQCVLVLNMFNEKIFLFIYWWFVFVGILTTGEAIFWFINTQILSRRIVYASKHIPLSMKDEKLFQRFCDQKINTDVILIFRLISMRTNDLIVSDVLQMLWTTYKTRSHLDSVSIDSNIGNYSDGVKYTSIQKYSLNNLNHRYNNLKIPPILNNTDTDVLIK</sequence>
<keyword evidence="4" id="KW-1003">Cell membrane</keyword>
<dbReference type="PANTHER" id="PTHR11893:SF21">
    <property type="entry name" value="INNEXIN EAT-5"/>
    <property type="match status" value="1"/>
</dbReference>
<comment type="subcellular location">
    <subcellularLocation>
        <location evidence="1">Cell junction</location>
        <location evidence="1">Gap junction</location>
    </subcellularLocation>
    <subcellularLocation>
        <location evidence="2 12">Cell membrane</location>
        <topology evidence="2 12">Multi-pass membrane protein</topology>
    </subcellularLocation>
</comment>
<feature type="transmembrane region" description="Helical" evidence="12">
    <location>
        <begin position="558"/>
        <end position="580"/>
    </location>
</feature>
<evidence type="ECO:0000256" key="2">
    <source>
        <dbReference type="ARBA" id="ARBA00004651"/>
    </source>
</evidence>
<comment type="function">
    <text evidence="12">Structural component of the gap junctions.</text>
</comment>
<dbReference type="GO" id="GO:0005921">
    <property type="term" value="C:gap junction"/>
    <property type="evidence" value="ECO:0007669"/>
    <property type="project" value="UniProtKB-SubCell"/>
</dbReference>
<dbReference type="AlphaFoldDB" id="A0AAF5CZ13"/>
<keyword evidence="11 12" id="KW-0407">Ion channel</keyword>
<feature type="transmembrane region" description="Helical" evidence="12">
    <location>
        <begin position="735"/>
        <end position="759"/>
    </location>
</feature>